<dbReference type="SUPFAM" id="SSF48726">
    <property type="entry name" value="Immunoglobulin"/>
    <property type="match status" value="1"/>
</dbReference>
<dbReference type="OrthoDB" id="6354602at2759"/>
<feature type="region of interest" description="Disordered" evidence="1">
    <location>
        <begin position="159"/>
        <end position="179"/>
    </location>
</feature>
<feature type="domain" description="Ig-like" evidence="2">
    <location>
        <begin position="192"/>
        <end position="289"/>
    </location>
</feature>
<feature type="compositionally biased region" description="Polar residues" evidence="1">
    <location>
        <begin position="169"/>
        <end position="179"/>
    </location>
</feature>
<accession>A0A0M9A4R3</accession>
<dbReference type="InterPro" id="IPR007110">
    <property type="entry name" value="Ig-like_dom"/>
</dbReference>
<dbReference type="EMBL" id="KQ435735">
    <property type="protein sequence ID" value="KOX77210.1"/>
    <property type="molecule type" value="Genomic_DNA"/>
</dbReference>
<reference evidence="3 4" key="1">
    <citation type="submission" date="2015-07" db="EMBL/GenBank/DDBJ databases">
        <title>The genome of Melipona quadrifasciata.</title>
        <authorList>
            <person name="Pan H."/>
            <person name="Kapheim K."/>
        </authorList>
    </citation>
    <scope>NUCLEOTIDE SEQUENCE [LARGE SCALE GENOMIC DNA]</scope>
    <source>
        <strain evidence="3">0111107301</strain>
        <tissue evidence="3">Whole body</tissue>
    </source>
</reference>
<sequence>MGGGFPPPLPPNGRFNKVQPCQALFEQHTDEDEGARFRYLRIWKCRNFRNIRIQIRTLGIWKLRKIKICESEGLIEQSRLSINLLNIVVDILYLSKKSNTRPSTPRIYSSTSALIVRIKNRSCFSSRAGKKHEEMMITGRPGRLLSPRGLDLAEEIPEFGNEANPPAGDSSNQVNGEESILKTSCSPMSSVPRVEIVDEHGATAGDKFYKAGSTIELKCVVSNIPQPTGYVTWRHGSRTLNYDTTRGGISYYAANVTLSLMIDNYDGMMLQYCYFNCRIVSELYNSIVK</sequence>
<keyword evidence="4" id="KW-1185">Reference proteome</keyword>
<dbReference type="Proteomes" id="UP000053105">
    <property type="component" value="Unassembled WGS sequence"/>
</dbReference>
<dbReference type="InterPro" id="IPR036179">
    <property type="entry name" value="Ig-like_dom_sf"/>
</dbReference>
<dbReference type="STRING" id="166423.A0A0M9A4R3"/>
<gene>
    <name evidence="3" type="ORF">WN51_10300</name>
</gene>
<dbReference type="PROSITE" id="PS50835">
    <property type="entry name" value="IG_LIKE"/>
    <property type="match status" value="1"/>
</dbReference>
<evidence type="ECO:0000259" key="2">
    <source>
        <dbReference type="PROSITE" id="PS50835"/>
    </source>
</evidence>
<evidence type="ECO:0000256" key="1">
    <source>
        <dbReference type="SAM" id="MobiDB-lite"/>
    </source>
</evidence>
<organism evidence="3 4">
    <name type="scientific">Melipona quadrifasciata</name>
    <dbReference type="NCBI Taxonomy" id="166423"/>
    <lineage>
        <taxon>Eukaryota</taxon>
        <taxon>Metazoa</taxon>
        <taxon>Ecdysozoa</taxon>
        <taxon>Arthropoda</taxon>
        <taxon>Hexapoda</taxon>
        <taxon>Insecta</taxon>
        <taxon>Pterygota</taxon>
        <taxon>Neoptera</taxon>
        <taxon>Endopterygota</taxon>
        <taxon>Hymenoptera</taxon>
        <taxon>Apocrita</taxon>
        <taxon>Aculeata</taxon>
        <taxon>Apoidea</taxon>
        <taxon>Anthophila</taxon>
        <taxon>Apidae</taxon>
        <taxon>Melipona</taxon>
    </lineage>
</organism>
<protein>
    <recommendedName>
        <fullName evidence="2">Ig-like domain-containing protein</fullName>
    </recommendedName>
</protein>
<evidence type="ECO:0000313" key="3">
    <source>
        <dbReference type="EMBL" id="KOX77210.1"/>
    </source>
</evidence>
<proteinExistence type="predicted"/>
<name>A0A0M9A4R3_9HYME</name>
<evidence type="ECO:0000313" key="4">
    <source>
        <dbReference type="Proteomes" id="UP000053105"/>
    </source>
</evidence>
<dbReference type="AlphaFoldDB" id="A0A0M9A4R3"/>